<organism evidence="3 4">
    <name type="scientific">Natronospira elongata</name>
    <dbReference type="NCBI Taxonomy" id="3110268"/>
    <lineage>
        <taxon>Bacteria</taxon>
        <taxon>Pseudomonadati</taxon>
        <taxon>Pseudomonadota</taxon>
        <taxon>Gammaproteobacteria</taxon>
        <taxon>Natronospirales</taxon>
        <taxon>Natronospiraceae</taxon>
        <taxon>Natronospira</taxon>
    </lineage>
</organism>
<feature type="signal peptide" evidence="2">
    <location>
        <begin position="1"/>
        <end position="31"/>
    </location>
</feature>
<dbReference type="Proteomes" id="UP001302316">
    <property type="component" value="Unassembled WGS sequence"/>
</dbReference>
<protein>
    <submittedName>
        <fullName evidence="3">JDVT-CTERM domain-containing protein</fullName>
    </submittedName>
</protein>
<evidence type="ECO:0000256" key="2">
    <source>
        <dbReference type="SAM" id="SignalP"/>
    </source>
</evidence>
<dbReference type="RefSeq" id="WP_346050702.1">
    <property type="nucleotide sequence ID" value="NZ_JAYGII010000006.1"/>
</dbReference>
<feature type="chain" id="PRO_5042937248" evidence="2">
    <location>
        <begin position="32"/>
        <end position="544"/>
    </location>
</feature>
<name>A0AAP6JEG9_9GAMM</name>
<sequence length="544" mass="58723">MNSTAKNFGKFGGGALASAIALGLAATTSQAGHVVNGDFSVSERAFVLQSETDADQCESAFDDMCEGQLDSLPGWVILDLGEQSILTDISAFDYLDAYQDTVVRFSENDNALSGDDDAIAQCVDLSTVNVQGADFSLSVNATTQFPRATDGIGELPVELAVKFYSETDCAGELNEDIDLFDDVVDLADGAQVHFQRFDLVSSGTAVENHVQALVIEPWEWATAILEGAADEEYQSVAIFIGAGDQTDDGSEPTGPRQSYLDHVVLSIDGINDGDNLLVNGDFDQLPGDLERDAFFSVRTPWPDDDQGPFGWMLSDLQSDGGAATEAVPNEDRGLNFDAVVGNRVFKFRGIDDISSGDPSDANDDNLDQCVDIRDLDGEFSYSAYLRSNEGQRLDVALMYEFHEDWDSCLTRINSTLDNDDPLENNSDTDQIFQADTWELFETVPVTPGAGDNFVRLSIRVVDALDSQDPDLRVFIDDVRINRQDDDDDDSNGDDGDEGDSGSEGSSSSGSGCVMGNGNGFKDPSLPLLVLFAAGLFARRVLTRN</sequence>
<evidence type="ECO:0000256" key="1">
    <source>
        <dbReference type="SAM" id="MobiDB-lite"/>
    </source>
</evidence>
<dbReference type="NCBIfam" id="NF033191">
    <property type="entry name" value="JDVT-CTERM"/>
    <property type="match status" value="1"/>
</dbReference>
<gene>
    <name evidence="3" type="ORF">VCB98_04460</name>
</gene>
<dbReference type="AlphaFoldDB" id="A0AAP6JEG9"/>
<keyword evidence="4" id="KW-1185">Reference proteome</keyword>
<proteinExistence type="predicted"/>
<dbReference type="EMBL" id="JAYGII010000006">
    <property type="protein sequence ID" value="MEA5445071.1"/>
    <property type="molecule type" value="Genomic_DNA"/>
</dbReference>
<accession>A0AAP6JEG9</accession>
<feature type="compositionally biased region" description="Low complexity" evidence="1">
    <location>
        <begin position="502"/>
        <end position="511"/>
    </location>
</feature>
<reference evidence="3 4" key="1">
    <citation type="submission" date="2023-12" db="EMBL/GenBank/DDBJ databases">
        <title>Whole-genome sequencing of halo(alkali)philic microorganisms from hypersaline lakes.</title>
        <authorList>
            <person name="Sorokin D.Y."/>
            <person name="Merkel A.Y."/>
            <person name="Messina E."/>
            <person name="Yakimov M."/>
        </authorList>
    </citation>
    <scope>NUCLEOTIDE SEQUENCE [LARGE SCALE GENOMIC DNA]</scope>
    <source>
        <strain evidence="3 4">AB-CW1</strain>
    </source>
</reference>
<evidence type="ECO:0000313" key="3">
    <source>
        <dbReference type="EMBL" id="MEA5445071.1"/>
    </source>
</evidence>
<feature type="compositionally biased region" description="Acidic residues" evidence="1">
    <location>
        <begin position="484"/>
        <end position="500"/>
    </location>
</feature>
<comment type="caution">
    <text evidence="3">The sequence shown here is derived from an EMBL/GenBank/DDBJ whole genome shotgun (WGS) entry which is preliminary data.</text>
</comment>
<evidence type="ECO:0000313" key="4">
    <source>
        <dbReference type="Proteomes" id="UP001302316"/>
    </source>
</evidence>
<keyword evidence="2" id="KW-0732">Signal</keyword>
<feature type="region of interest" description="Disordered" evidence="1">
    <location>
        <begin position="482"/>
        <end position="515"/>
    </location>
</feature>